<sequence length="67" mass="7175">MSGDPTPTELAAVTAVVLAMVEEAQDEEHALAAAASAHTGQSAWQRSQRPIRRPLRPGFGAWRSFST</sequence>
<dbReference type="AlphaFoldDB" id="A0A934SNP2"/>
<dbReference type="GO" id="GO:0003989">
    <property type="term" value="F:acetyl-CoA carboxylase activity"/>
    <property type="evidence" value="ECO:0007669"/>
    <property type="project" value="InterPro"/>
</dbReference>
<proteinExistence type="predicted"/>
<dbReference type="Pfam" id="PF13822">
    <property type="entry name" value="ACC_epsilon"/>
    <property type="match status" value="1"/>
</dbReference>
<dbReference type="GO" id="GO:0004658">
    <property type="term" value="F:propionyl-CoA carboxylase activity"/>
    <property type="evidence" value="ECO:0007669"/>
    <property type="project" value="InterPro"/>
</dbReference>
<evidence type="ECO:0000313" key="3">
    <source>
        <dbReference type="Proteomes" id="UP000636458"/>
    </source>
</evidence>
<organism evidence="2 3">
    <name type="scientific">Lacisediminihabitans changchengi</name>
    <dbReference type="NCBI Taxonomy" id="2787634"/>
    <lineage>
        <taxon>Bacteria</taxon>
        <taxon>Bacillati</taxon>
        <taxon>Actinomycetota</taxon>
        <taxon>Actinomycetes</taxon>
        <taxon>Micrococcales</taxon>
        <taxon>Microbacteriaceae</taxon>
        <taxon>Lacisediminihabitans</taxon>
    </lineage>
</organism>
<dbReference type="Proteomes" id="UP000636458">
    <property type="component" value="Unassembled WGS sequence"/>
</dbReference>
<dbReference type="EMBL" id="JAEPES010000005">
    <property type="protein sequence ID" value="MBK4348883.1"/>
    <property type="molecule type" value="Genomic_DNA"/>
</dbReference>
<evidence type="ECO:0000256" key="1">
    <source>
        <dbReference type="SAM" id="MobiDB-lite"/>
    </source>
</evidence>
<comment type="caution">
    <text evidence="2">The sequence shown here is derived from an EMBL/GenBank/DDBJ whole genome shotgun (WGS) entry which is preliminary data.</text>
</comment>
<gene>
    <name evidence="2" type="ORF">IV501_14685</name>
</gene>
<protein>
    <submittedName>
        <fullName evidence="2">Acyl-CoA carboxylase subunit epsilon</fullName>
    </submittedName>
</protein>
<feature type="compositionally biased region" description="Polar residues" evidence="1">
    <location>
        <begin position="38"/>
        <end position="48"/>
    </location>
</feature>
<keyword evidence="3" id="KW-1185">Reference proteome</keyword>
<evidence type="ECO:0000313" key="2">
    <source>
        <dbReference type="EMBL" id="MBK4348883.1"/>
    </source>
</evidence>
<dbReference type="InterPro" id="IPR032716">
    <property type="entry name" value="ACC_epsilon"/>
</dbReference>
<name>A0A934SNP2_9MICO</name>
<feature type="region of interest" description="Disordered" evidence="1">
    <location>
        <begin position="30"/>
        <end position="67"/>
    </location>
</feature>
<reference evidence="2" key="1">
    <citation type="submission" date="2021-01" db="EMBL/GenBank/DDBJ databases">
        <title>Lacisediminihabitans sp. nov. strain G11-30, isolated from Antarctic Soil.</title>
        <authorList>
            <person name="Li J."/>
        </authorList>
    </citation>
    <scope>NUCLEOTIDE SEQUENCE</scope>
    <source>
        <strain evidence="2">G11-30</strain>
    </source>
</reference>
<accession>A0A934SNP2</accession>